<dbReference type="PANTHER" id="PTHR32285">
    <property type="entry name" value="PROTEIN TRICHOME BIREFRINGENCE-LIKE 9-RELATED"/>
    <property type="match status" value="1"/>
</dbReference>
<dbReference type="GO" id="GO:0016413">
    <property type="term" value="F:O-acetyltransferase activity"/>
    <property type="evidence" value="ECO:0007669"/>
    <property type="project" value="InterPro"/>
</dbReference>
<evidence type="ECO:0000256" key="1">
    <source>
        <dbReference type="SAM" id="Phobius"/>
    </source>
</evidence>
<dbReference type="InterPro" id="IPR025846">
    <property type="entry name" value="TBL_N"/>
</dbReference>
<keyword evidence="4" id="KW-1185">Reference proteome</keyword>
<keyword evidence="1" id="KW-0472">Membrane</keyword>
<dbReference type="GO" id="GO:0016020">
    <property type="term" value="C:membrane"/>
    <property type="evidence" value="ECO:0007669"/>
    <property type="project" value="UniProtKB-SubCell"/>
</dbReference>
<organism evidence="3 4">
    <name type="scientific">Pisum sativum</name>
    <name type="common">Garden pea</name>
    <name type="synonym">Lathyrus oleraceus</name>
    <dbReference type="NCBI Taxonomy" id="3888"/>
    <lineage>
        <taxon>Eukaryota</taxon>
        <taxon>Viridiplantae</taxon>
        <taxon>Streptophyta</taxon>
        <taxon>Embryophyta</taxon>
        <taxon>Tracheophyta</taxon>
        <taxon>Spermatophyta</taxon>
        <taxon>Magnoliopsida</taxon>
        <taxon>eudicotyledons</taxon>
        <taxon>Gunneridae</taxon>
        <taxon>Pentapetalae</taxon>
        <taxon>rosids</taxon>
        <taxon>fabids</taxon>
        <taxon>Fabales</taxon>
        <taxon>Fabaceae</taxon>
        <taxon>Papilionoideae</taxon>
        <taxon>50 kb inversion clade</taxon>
        <taxon>NPAAA clade</taxon>
        <taxon>Hologalegina</taxon>
        <taxon>IRL clade</taxon>
        <taxon>Fabeae</taxon>
        <taxon>Lathyrus</taxon>
    </lineage>
</organism>
<dbReference type="InterPro" id="IPR029962">
    <property type="entry name" value="TBL"/>
</dbReference>
<dbReference type="AlphaFoldDB" id="A0A9D4YGE3"/>
<proteinExistence type="predicted"/>
<name>A0A9D4YGE3_PEA</name>
<dbReference type="Gramene" id="Psat02G0326800-T1">
    <property type="protein sequence ID" value="KAI5437080.1"/>
    <property type="gene ID" value="KIW84_023268"/>
</dbReference>
<feature type="non-terminal residue" evidence="3">
    <location>
        <position position="189"/>
    </location>
</feature>
<dbReference type="PANTHER" id="PTHR32285:SF292">
    <property type="entry name" value="PMR5_CAS1P GDSL_SGNH-LIKE ACYL-ESTERASE FAMILY PROTEIN"/>
    <property type="match status" value="1"/>
</dbReference>
<dbReference type="Pfam" id="PF14416">
    <property type="entry name" value="PMR5N"/>
    <property type="match status" value="1"/>
</dbReference>
<feature type="domain" description="Trichome birefringence-like N-terminal" evidence="2">
    <location>
        <begin position="66"/>
        <end position="115"/>
    </location>
</feature>
<gene>
    <name evidence="3" type="ORF">KIW84_023268</name>
</gene>
<evidence type="ECO:0000259" key="2">
    <source>
        <dbReference type="Pfam" id="PF14416"/>
    </source>
</evidence>
<protein>
    <recommendedName>
        <fullName evidence="2">Trichome birefringence-like N-terminal domain-containing protein</fullName>
    </recommendedName>
</protein>
<comment type="caution">
    <text evidence="3">The sequence shown here is derived from an EMBL/GenBank/DDBJ whole genome shotgun (WGS) entry which is preliminary data.</text>
</comment>
<keyword evidence="1" id="KW-0812">Transmembrane</keyword>
<feature type="transmembrane region" description="Helical" evidence="1">
    <location>
        <begin position="12"/>
        <end position="35"/>
    </location>
</feature>
<sequence>MTSTNRFKDKLIKIFVPSIFYALPPISLIFLFFYFHSFAPFFTPFTHHSSLYVSKPKEKENPNWNTCDYSNGTWIHDNRTHLYNGTTCKIKESQNCIFNGRLNSSYLHWRWKPSDWDKGGTCSKNEPYGNEEKKLEGVDAHIRSIQIEELKNSKRKAKELGLNFEVLDITKLALLRPDGHVGAYMNPFP</sequence>
<dbReference type="EMBL" id="JAMSHJ010000002">
    <property type="protein sequence ID" value="KAI5437080.1"/>
    <property type="molecule type" value="Genomic_DNA"/>
</dbReference>
<keyword evidence="1" id="KW-1133">Transmembrane helix</keyword>
<accession>A0A9D4YGE3</accession>
<reference evidence="3 4" key="1">
    <citation type="journal article" date="2022" name="Nat. Genet.">
        <title>Improved pea reference genome and pan-genome highlight genomic features and evolutionary characteristics.</title>
        <authorList>
            <person name="Yang T."/>
            <person name="Liu R."/>
            <person name="Luo Y."/>
            <person name="Hu S."/>
            <person name="Wang D."/>
            <person name="Wang C."/>
            <person name="Pandey M.K."/>
            <person name="Ge S."/>
            <person name="Xu Q."/>
            <person name="Li N."/>
            <person name="Li G."/>
            <person name="Huang Y."/>
            <person name="Saxena R.K."/>
            <person name="Ji Y."/>
            <person name="Li M."/>
            <person name="Yan X."/>
            <person name="He Y."/>
            <person name="Liu Y."/>
            <person name="Wang X."/>
            <person name="Xiang C."/>
            <person name="Varshney R.K."/>
            <person name="Ding H."/>
            <person name="Gao S."/>
            <person name="Zong X."/>
        </authorList>
    </citation>
    <scope>NUCLEOTIDE SEQUENCE [LARGE SCALE GENOMIC DNA]</scope>
    <source>
        <strain evidence="3 4">cv. Zhongwan 6</strain>
    </source>
</reference>
<evidence type="ECO:0000313" key="4">
    <source>
        <dbReference type="Proteomes" id="UP001058974"/>
    </source>
</evidence>
<evidence type="ECO:0000313" key="3">
    <source>
        <dbReference type="EMBL" id="KAI5437080.1"/>
    </source>
</evidence>
<dbReference type="GO" id="GO:0005794">
    <property type="term" value="C:Golgi apparatus"/>
    <property type="evidence" value="ECO:0007669"/>
    <property type="project" value="TreeGrafter"/>
</dbReference>
<dbReference type="Proteomes" id="UP001058974">
    <property type="component" value="Chromosome 2"/>
</dbReference>